<organism evidence="7 8">
    <name type="scientific">Malaciobacter halophilus</name>
    <dbReference type="NCBI Taxonomy" id="197482"/>
    <lineage>
        <taxon>Bacteria</taxon>
        <taxon>Pseudomonadati</taxon>
        <taxon>Campylobacterota</taxon>
        <taxon>Epsilonproteobacteria</taxon>
        <taxon>Campylobacterales</taxon>
        <taxon>Arcobacteraceae</taxon>
        <taxon>Malaciobacter</taxon>
    </lineage>
</organism>
<evidence type="ECO:0000259" key="6">
    <source>
        <dbReference type="Pfam" id="PF13458"/>
    </source>
</evidence>
<dbReference type="InterPro" id="IPR028082">
    <property type="entry name" value="Peripla_BP_I"/>
</dbReference>
<comment type="similarity">
    <text evidence="1">Belongs to the leucine-binding protein family.</text>
</comment>
<evidence type="ECO:0000313" key="8">
    <source>
        <dbReference type="Proteomes" id="UP000233248"/>
    </source>
</evidence>
<dbReference type="Proteomes" id="UP000233248">
    <property type="component" value="Unassembled WGS sequence"/>
</dbReference>
<reference evidence="7 8" key="1">
    <citation type="submission" date="2017-09" db="EMBL/GenBank/DDBJ databases">
        <title>Genomics of the genus Arcobacter.</title>
        <authorList>
            <person name="Perez-Cataluna A."/>
            <person name="Figueras M.J."/>
            <person name="Salas-Masso N."/>
        </authorList>
    </citation>
    <scope>NUCLEOTIDE SEQUENCE [LARGE SCALE GENOMIC DNA]</scope>
    <source>
        <strain evidence="7 8">DSM 18005</strain>
    </source>
</reference>
<dbReference type="InterPro" id="IPR028081">
    <property type="entry name" value="Leu-bd"/>
</dbReference>
<dbReference type="Pfam" id="PF13458">
    <property type="entry name" value="Peripla_BP_6"/>
    <property type="match status" value="1"/>
</dbReference>
<dbReference type="Gene3D" id="3.40.50.2300">
    <property type="match status" value="2"/>
</dbReference>
<protein>
    <submittedName>
        <fullName evidence="7">Branched chain amino acid ABC transporter substrate-binding protein</fullName>
    </submittedName>
</protein>
<evidence type="ECO:0000256" key="2">
    <source>
        <dbReference type="ARBA" id="ARBA00022448"/>
    </source>
</evidence>
<evidence type="ECO:0000313" key="7">
    <source>
        <dbReference type="EMBL" id="PKI80846.1"/>
    </source>
</evidence>
<evidence type="ECO:0000256" key="5">
    <source>
        <dbReference type="SAM" id="SignalP"/>
    </source>
</evidence>
<dbReference type="KEGG" id="ahs:AHALO_1458"/>
<dbReference type="RefSeq" id="WP_101184805.1">
    <property type="nucleotide sequence ID" value="NZ_CP031218.1"/>
</dbReference>
<name>A0A2N1J2Q2_9BACT</name>
<keyword evidence="8" id="KW-1185">Reference proteome</keyword>
<dbReference type="PANTHER" id="PTHR47151">
    <property type="entry name" value="LEU/ILE/VAL-BINDING ABC TRANSPORTER SUBUNIT"/>
    <property type="match status" value="1"/>
</dbReference>
<evidence type="ECO:0000256" key="4">
    <source>
        <dbReference type="ARBA" id="ARBA00022970"/>
    </source>
</evidence>
<dbReference type="SUPFAM" id="SSF53822">
    <property type="entry name" value="Periplasmic binding protein-like I"/>
    <property type="match status" value="1"/>
</dbReference>
<sequence length="375" mass="40875">MGKITKVAKAVALSAIVASSSLLAADTVKIGVQAPITGKYANEGQGIDQFVRLIVNEKNAQGGLLGKKIEVVTCDDEAKAQKAAVCARKLVNAGVFAVIGSYTSGATEAAQTTYYRNKVLQTSDGTSDSLIKRKYWTFFRNSFPNSAQSDFTADYFVNQKKYERIVVLSDYSSYSTGLGDATENSIKKIGGNVIFRGKIKSGTQNFTAMLTKIKAMNPDVIYYSGYYTDGGLLRAQQKQLGINADFVGGDSNDNPDFLKLAGSAAEGTVLINFPTPDILPYKEAKKYLKAYEDTYNMKPPSIWAVVNADGLRAIMHGVEQTKSFDTKKISDFLHNLKDYPGITGPVTFRNDGERIGAKFMVYEIQKDGSYKVLGK</sequence>
<keyword evidence="4" id="KW-0029">Amino-acid transport</keyword>
<keyword evidence="2" id="KW-0813">Transport</keyword>
<dbReference type="EMBL" id="NXIF01000027">
    <property type="protein sequence ID" value="PKI80846.1"/>
    <property type="molecule type" value="Genomic_DNA"/>
</dbReference>
<dbReference type="CDD" id="cd06342">
    <property type="entry name" value="PBP1_ABC_LIVBP-like"/>
    <property type="match status" value="1"/>
</dbReference>
<dbReference type="OrthoDB" id="9772589at2"/>
<dbReference type="AlphaFoldDB" id="A0A2N1J2Q2"/>
<proteinExistence type="inferred from homology"/>
<comment type="caution">
    <text evidence="7">The sequence shown here is derived from an EMBL/GenBank/DDBJ whole genome shotgun (WGS) entry which is preliminary data.</text>
</comment>
<feature type="signal peptide" evidence="5">
    <location>
        <begin position="1"/>
        <end position="24"/>
    </location>
</feature>
<dbReference type="PRINTS" id="PR00337">
    <property type="entry name" value="LEUILEVALBP"/>
</dbReference>
<dbReference type="InterPro" id="IPR000709">
    <property type="entry name" value="Leu_Ile_Val-bd"/>
</dbReference>
<evidence type="ECO:0000256" key="3">
    <source>
        <dbReference type="ARBA" id="ARBA00022729"/>
    </source>
</evidence>
<dbReference type="PANTHER" id="PTHR47151:SF2">
    <property type="entry name" value="AMINO ACID BINDING PROTEIN"/>
    <property type="match status" value="1"/>
</dbReference>
<feature type="chain" id="PRO_5014916590" evidence="5">
    <location>
        <begin position="25"/>
        <end position="375"/>
    </location>
</feature>
<feature type="domain" description="Leucine-binding protein" evidence="6">
    <location>
        <begin position="27"/>
        <end position="368"/>
    </location>
</feature>
<gene>
    <name evidence="7" type="ORF">CP960_07535</name>
</gene>
<accession>A0A2N1J2Q2</accession>
<keyword evidence="3 5" id="KW-0732">Signal</keyword>
<evidence type="ECO:0000256" key="1">
    <source>
        <dbReference type="ARBA" id="ARBA00010062"/>
    </source>
</evidence>
<dbReference type="GO" id="GO:0006865">
    <property type="term" value="P:amino acid transport"/>
    <property type="evidence" value="ECO:0007669"/>
    <property type="project" value="UniProtKB-KW"/>
</dbReference>